<evidence type="ECO:0000313" key="8">
    <source>
        <dbReference type="WBParaSite" id="HNAJ_0000040401-mRNA-1"/>
    </source>
</evidence>
<keyword evidence="7" id="KW-0963">Cytoplasm</keyword>
<comment type="subunit">
    <text evidence="7">Monomer and homodimer.</text>
</comment>
<dbReference type="PANTHER" id="PTHR15341:SF3">
    <property type="entry name" value="NUCLEAR NUCLEIC ACID-BINDING PROTEIN C1D"/>
    <property type="match status" value="1"/>
</dbReference>
<dbReference type="GO" id="GO:0003677">
    <property type="term" value="F:DNA binding"/>
    <property type="evidence" value="ECO:0007669"/>
    <property type="project" value="UniProtKB-KW"/>
</dbReference>
<dbReference type="AlphaFoldDB" id="A0A0R3T0P5"/>
<accession>A0A0R3T0P5</accession>
<reference evidence="8" key="1">
    <citation type="submission" date="2017-02" db="UniProtKB">
        <authorList>
            <consortium name="WormBaseParasite"/>
        </authorList>
    </citation>
    <scope>IDENTIFICATION</scope>
</reference>
<dbReference type="Pfam" id="PF04000">
    <property type="entry name" value="Sas10_Utp3"/>
    <property type="match status" value="1"/>
</dbReference>
<evidence type="ECO:0000256" key="6">
    <source>
        <dbReference type="ARBA" id="ARBA00023242"/>
    </source>
</evidence>
<dbReference type="GO" id="GO:0005737">
    <property type="term" value="C:cytoplasm"/>
    <property type="evidence" value="ECO:0007669"/>
    <property type="project" value="UniProtKB-SubCell"/>
</dbReference>
<dbReference type="GO" id="GO:0003723">
    <property type="term" value="F:RNA binding"/>
    <property type="evidence" value="ECO:0007669"/>
    <property type="project" value="UniProtKB-UniRule"/>
</dbReference>
<organism evidence="8">
    <name type="scientific">Rodentolepis nana</name>
    <name type="common">Dwarf tapeworm</name>
    <name type="synonym">Hymenolepis nana</name>
    <dbReference type="NCBI Taxonomy" id="102285"/>
    <lineage>
        <taxon>Eukaryota</taxon>
        <taxon>Metazoa</taxon>
        <taxon>Spiralia</taxon>
        <taxon>Lophotrochozoa</taxon>
        <taxon>Platyhelminthes</taxon>
        <taxon>Cestoda</taxon>
        <taxon>Eucestoda</taxon>
        <taxon>Cyclophyllidea</taxon>
        <taxon>Hymenolepididae</taxon>
        <taxon>Rodentolepis</taxon>
    </lineage>
</organism>
<proteinExistence type="inferred from homology"/>
<dbReference type="GO" id="GO:0000460">
    <property type="term" value="P:maturation of 5.8S rRNA"/>
    <property type="evidence" value="ECO:0007669"/>
    <property type="project" value="TreeGrafter"/>
</dbReference>
<evidence type="ECO:0000256" key="7">
    <source>
        <dbReference type="RuleBase" id="RU368003"/>
    </source>
</evidence>
<keyword evidence="6 7" id="KW-0539">Nucleus</keyword>
<dbReference type="PANTHER" id="PTHR15341">
    <property type="entry name" value="SUN-COR STEROID HORMONE RECEPTOR CO-REPRESSOR"/>
    <property type="match status" value="1"/>
</dbReference>
<evidence type="ECO:0000256" key="2">
    <source>
        <dbReference type="ARBA" id="ARBA00009154"/>
    </source>
</evidence>
<comment type="similarity">
    <text evidence="2 7">Belongs to the C1D family.</text>
</comment>
<keyword evidence="7" id="KW-0238">DNA-binding</keyword>
<dbReference type="WBParaSite" id="HNAJ_0000040401-mRNA-1">
    <property type="protein sequence ID" value="HNAJ_0000040401-mRNA-1"/>
    <property type="gene ID" value="HNAJ_0000040401"/>
</dbReference>
<keyword evidence="4 7" id="KW-0698">rRNA processing</keyword>
<keyword evidence="5 7" id="KW-0694">RNA-binding</keyword>
<dbReference type="STRING" id="102285.A0A0R3T0P5"/>
<name>A0A0R3T0P5_RODNA</name>
<comment type="function">
    <text evidence="7">Plays a role in the recruitment of the exosome to pre-rRNA to mediate the 3'-5' end processing of the 5.8S rRNA.</text>
</comment>
<dbReference type="InterPro" id="IPR011082">
    <property type="entry name" value="Exosome-assoc_fac/DNA_repair"/>
</dbReference>
<dbReference type="InterPro" id="IPR007146">
    <property type="entry name" value="Sas10/Utp3/C1D"/>
</dbReference>
<protein>
    <recommendedName>
        <fullName evidence="3 7">Nuclear nucleic acid-binding protein C1D</fullName>
    </recommendedName>
</protein>
<evidence type="ECO:0000256" key="5">
    <source>
        <dbReference type="ARBA" id="ARBA00022884"/>
    </source>
</evidence>
<dbReference type="GO" id="GO:0005730">
    <property type="term" value="C:nucleolus"/>
    <property type="evidence" value="ECO:0007669"/>
    <property type="project" value="UniProtKB-SubCell"/>
</dbReference>
<dbReference type="GO" id="GO:0000178">
    <property type="term" value="C:exosome (RNase complex)"/>
    <property type="evidence" value="ECO:0007669"/>
    <property type="project" value="TreeGrafter"/>
</dbReference>
<sequence>LLIGMTGETLFDTIPSEISDLLVDFSDSIEEINKLLVAYKDALKTCENEASIHKLYLPKMQRVQIELSLTYTMNALFYVYLRCHGVDTSDHPIVSELQRLTACLKRCQSICSKQSNENQHAHLDKEATKRFVKRALWQSVQAKPKRRKMDLD</sequence>
<comment type="subcellular location">
    <subcellularLocation>
        <location evidence="7">Cytoplasm</location>
    </subcellularLocation>
    <subcellularLocation>
        <location evidence="7">Nucleus</location>
        <location evidence="7">Nucleolus</location>
    </subcellularLocation>
    <subcellularLocation>
        <location evidence="1 7">Nucleus</location>
    </subcellularLocation>
</comment>
<evidence type="ECO:0000256" key="1">
    <source>
        <dbReference type="ARBA" id="ARBA00004123"/>
    </source>
</evidence>
<evidence type="ECO:0000256" key="3">
    <source>
        <dbReference type="ARBA" id="ARBA00015212"/>
    </source>
</evidence>
<evidence type="ECO:0000256" key="4">
    <source>
        <dbReference type="ARBA" id="ARBA00022552"/>
    </source>
</evidence>
<dbReference type="GO" id="GO:0010468">
    <property type="term" value="P:regulation of gene expression"/>
    <property type="evidence" value="ECO:0007669"/>
    <property type="project" value="TreeGrafter"/>
</dbReference>